<dbReference type="EMBL" id="ATDT01000004">
    <property type="protein sequence ID" value="EPF20153.1"/>
    <property type="molecule type" value="Genomic_DNA"/>
</dbReference>
<dbReference type="Pfam" id="PF13091">
    <property type="entry name" value="PLDc_2"/>
    <property type="match status" value="1"/>
</dbReference>
<proteinExistence type="inferred from homology"/>
<comment type="catalytic activity">
    <reaction evidence="1">
        <text>a 1,2-diacyl-sn-glycero-3-phosphocholine + H2O = a 1,2-diacyl-sn-glycero-3-phosphate + choline + H(+)</text>
        <dbReference type="Rhea" id="RHEA:14445"/>
        <dbReference type="ChEBI" id="CHEBI:15354"/>
        <dbReference type="ChEBI" id="CHEBI:15377"/>
        <dbReference type="ChEBI" id="CHEBI:15378"/>
        <dbReference type="ChEBI" id="CHEBI:57643"/>
        <dbReference type="ChEBI" id="CHEBI:58608"/>
        <dbReference type="EC" id="3.1.4.4"/>
    </reaction>
</comment>
<sequence length="213" mass="23631">MLFLNSPLIQRSSFRPLFLRRKLAADKDKWPNLKVINSWLKNITLAAALSLPAAAFAAPHVQVGFSPEGSARALVLQVIAQAHKSVRMIGYSFQAPDIAQALVEARKRGVEVRVVVDKKRNQNKASLKAMSFVAANGVQLRIDGHYHIQHDKTIIVDEQTVETGSFNYAPSAETENSENVVVLRDMPDVASQYVAHWQSRWELGVPFTGETSV</sequence>
<dbReference type="Proteomes" id="UP000014585">
    <property type="component" value="Unassembled WGS sequence"/>
</dbReference>
<dbReference type="InterPro" id="IPR051406">
    <property type="entry name" value="PLD_domain"/>
</dbReference>
<dbReference type="GO" id="GO:0016042">
    <property type="term" value="P:lipid catabolic process"/>
    <property type="evidence" value="ECO:0007669"/>
    <property type="project" value="UniProtKB-KW"/>
</dbReference>
<dbReference type="Gene3D" id="3.30.870.10">
    <property type="entry name" value="Endonuclease Chain A"/>
    <property type="match status" value="1"/>
</dbReference>
<keyword evidence="6" id="KW-0443">Lipid metabolism</keyword>
<evidence type="ECO:0000313" key="8">
    <source>
        <dbReference type="EMBL" id="EPF20153.1"/>
    </source>
</evidence>
<gene>
    <name evidence="8" type="ORF">HMPREF0201_00753</name>
</gene>
<dbReference type="SUPFAM" id="SSF56024">
    <property type="entry name" value="Phospholipase D/nuclease"/>
    <property type="match status" value="1"/>
</dbReference>
<reference evidence="8 9" key="1">
    <citation type="submission" date="2013-04" db="EMBL/GenBank/DDBJ databases">
        <authorList>
            <person name="Weinstock G."/>
            <person name="Sodergren E."/>
            <person name="Lobos E.A."/>
            <person name="Fulton L."/>
            <person name="Fulton R."/>
            <person name="Courtney L."/>
            <person name="Fronick C."/>
            <person name="O'Laughlin M."/>
            <person name="Godfrey J."/>
            <person name="Wilson R.M."/>
            <person name="Miner T."/>
            <person name="Farmer C."/>
            <person name="Delehaunty K."/>
            <person name="Cordes M."/>
            <person name="Minx P."/>
            <person name="Tomlinson C."/>
            <person name="Chen J."/>
            <person name="Wollam A."/>
            <person name="Pepin K.H."/>
            <person name="Palsikar V.B."/>
            <person name="Zhang X."/>
            <person name="Suruliraj S."/>
            <person name="Perna N.T."/>
            <person name="Plunkett G."/>
            <person name="Warren W."/>
            <person name="Mitreva M."/>
            <person name="Mardis E.R."/>
            <person name="Wilson R.K."/>
        </authorList>
    </citation>
    <scope>NUCLEOTIDE SEQUENCE [LARGE SCALE GENOMIC DNA]</scope>
    <source>
        <strain evidence="8 9">DSM 4568</strain>
    </source>
</reference>
<dbReference type="AlphaFoldDB" id="S3J2R2"/>
<dbReference type="EC" id="3.1.4.4" evidence="3"/>
<dbReference type="PROSITE" id="PS50035">
    <property type="entry name" value="PLD"/>
    <property type="match status" value="1"/>
</dbReference>
<dbReference type="InterPro" id="IPR001736">
    <property type="entry name" value="PLipase_D/transphosphatidylase"/>
</dbReference>
<name>S3J2R2_9ENTR</name>
<dbReference type="CDD" id="cd09170">
    <property type="entry name" value="PLDc_Nuc"/>
    <property type="match status" value="1"/>
</dbReference>
<keyword evidence="5" id="KW-0442">Lipid degradation</keyword>
<keyword evidence="8" id="KW-0540">Nuclease</keyword>
<dbReference type="InterPro" id="IPR025202">
    <property type="entry name" value="PLD-like_dom"/>
</dbReference>
<dbReference type="GO" id="GO:0016891">
    <property type="term" value="F:RNA endonuclease activity producing 5'-phosphomonoesters, hydrolytic mechanism"/>
    <property type="evidence" value="ECO:0007669"/>
    <property type="project" value="TreeGrafter"/>
</dbReference>
<evidence type="ECO:0000256" key="4">
    <source>
        <dbReference type="ARBA" id="ARBA00022801"/>
    </source>
</evidence>
<dbReference type="STRING" id="566551.HMPREF0201_00753"/>
<evidence type="ECO:0000256" key="5">
    <source>
        <dbReference type="ARBA" id="ARBA00022963"/>
    </source>
</evidence>
<dbReference type="GO" id="GO:0004630">
    <property type="term" value="F:phospholipase D activity"/>
    <property type="evidence" value="ECO:0007669"/>
    <property type="project" value="UniProtKB-EC"/>
</dbReference>
<evidence type="ECO:0000256" key="2">
    <source>
        <dbReference type="ARBA" id="ARBA00008664"/>
    </source>
</evidence>
<feature type="domain" description="PLD phosphodiesterase" evidence="7">
    <location>
        <begin position="145"/>
        <end position="172"/>
    </location>
</feature>
<evidence type="ECO:0000259" key="7">
    <source>
        <dbReference type="PROSITE" id="PS50035"/>
    </source>
</evidence>
<dbReference type="GO" id="GO:0006793">
    <property type="term" value="P:phosphorus metabolic process"/>
    <property type="evidence" value="ECO:0007669"/>
    <property type="project" value="UniProtKB-ARBA"/>
</dbReference>
<protein>
    <recommendedName>
        <fullName evidence="3">phospholipase D</fullName>
        <ecNumber evidence="3">3.1.4.4</ecNumber>
    </recommendedName>
</protein>
<keyword evidence="4" id="KW-0378">Hydrolase</keyword>
<dbReference type="PATRIC" id="fig|566551.4.peg.689"/>
<evidence type="ECO:0000256" key="6">
    <source>
        <dbReference type="ARBA" id="ARBA00023098"/>
    </source>
</evidence>
<accession>S3J2R2</accession>
<evidence type="ECO:0000313" key="9">
    <source>
        <dbReference type="Proteomes" id="UP000014585"/>
    </source>
</evidence>
<comment type="caution">
    <text evidence="8">The sequence shown here is derived from an EMBL/GenBank/DDBJ whole genome shotgun (WGS) entry which is preliminary data.</text>
</comment>
<comment type="similarity">
    <text evidence="2">Belongs to the phospholipase D family.</text>
</comment>
<evidence type="ECO:0000256" key="1">
    <source>
        <dbReference type="ARBA" id="ARBA00000798"/>
    </source>
</evidence>
<evidence type="ECO:0000256" key="3">
    <source>
        <dbReference type="ARBA" id="ARBA00012027"/>
    </source>
</evidence>
<organism evidence="8 9">
    <name type="scientific">Cedecea davisae DSM 4568</name>
    <dbReference type="NCBI Taxonomy" id="566551"/>
    <lineage>
        <taxon>Bacteria</taxon>
        <taxon>Pseudomonadati</taxon>
        <taxon>Pseudomonadota</taxon>
        <taxon>Gammaproteobacteria</taxon>
        <taxon>Enterobacterales</taxon>
        <taxon>Enterobacteriaceae</taxon>
        <taxon>Cedecea</taxon>
    </lineage>
</organism>
<dbReference type="PANTHER" id="PTHR43856:SF1">
    <property type="entry name" value="MITOCHONDRIAL CARDIOLIPIN HYDROLASE"/>
    <property type="match status" value="1"/>
</dbReference>
<dbReference type="HOGENOM" id="CLU_080814_3_1_6"/>
<dbReference type="PANTHER" id="PTHR43856">
    <property type="entry name" value="CARDIOLIPIN HYDROLASE"/>
    <property type="match status" value="1"/>
</dbReference>
<keyword evidence="8" id="KW-0255">Endonuclease</keyword>